<comment type="subcellular location">
    <subcellularLocation>
        <location evidence="1 7">Cell membrane</location>
        <topology evidence="1 7">Multi-pass membrane protein</topology>
    </subcellularLocation>
</comment>
<organism evidence="9 10">
    <name type="scientific">Microbacterium croceum</name>
    <dbReference type="NCBI Taxonomy" id="2851645"/>
    <lineage>
        <taxon>Bacteria</taxon>
        <taxon>Bacillati</taxon>
        <taxon>Actinomycetota</taxon>
        <taxon>Actinomycetes</taxon>
        <taxon>Micrococcales</taxon>
        <taxon>Microbacteriaceae</taxon>
        <taxon>Microbacterium</taxon>
    </lineage>
</organism>
<keyword evidence="6 7" id="KW-0472">Membrane</keyword>
<comment type="caution">
    <text evidence="9">The sequence shown here is derived from an EMBL/GenBank/DDBJ whole genome shotgun (WGS) entry which is preliminary data.</text>
</comment>
<sequence length="286" mass="30788">MTTPRLTRTPLAKIGGGGIRAVVIVLLVIYGLISVFPFLVMLGGALKTNQQVITDPLPFTTAPTLQTLIDTFAVLDVPRLFLNSLVIAGGSCLLILVVFPLAGYAFAVLEFPFKKTLFAIFVGALFVPAVTVLLPIIILNQELGLAGSPLAVILPVVNGAAPIAIVLMRSYYSSVPRELHEAAVLDGCSECAIYWRIYFPLSRSALITVTIINFVAAWNEYVLPLLTNDDPSKYPLPVGLQSLLATNVVQWNQVMAGALITVVPIIILFVLLQRFFINGLQGSVKG</sequence>
<keyword evidence="4 7" id="KW-0812">Transmembrane</keyword>
<keyword evidence="10" id="KW-1185">Reference proteome</keyword>
<feature type="transmembrane region" description="Helical" evidence="7">
    <location>
        <begin position="85"/>
        <end position="109"/>
    </location>
</feature>
<dbReference type="InterPro" id="IPR035906">
    <property type="entry name" value="MetI-like_sf"/>
</dbReference>
<feature type="transmembrane region" description="Helical" evidence="7">
    <location>
        <begin position="254"/>
        <end position="277"/>
    </location>
</feature>
<dbReference type="Gene3D" id="1.10.3720.10">
    <property type="entry name" value="MetI-like"/>
    <property type="match status" value="1"/>
</dbReference>
<evidence type="ECO:0000256" key="5">
    <source>
        <dbReference type="ARBA" id="ARBA00022989"/>
    </source>
</evidence>
<accession>A0ABT0FA50</accession>
<feature type="domain" description="ABC transmembrane type-1" evidence="8">
    <location>
        <begin position="81"/>
        <end position="272"/>
    </location>
</feature>
<keyword evidence="5 7" id="KW-1133">Transmembrane helix</keyword>
<evidence type="ECO:0000256" key="1">
    <source>
        <dbReference type="ARBA" id="ARBA00004651"/>
    </source>
</evidence>
<gene>
    <name evidence="9" type="ORF">KZC51_02190</name>
</gene>
<dbReference type="Proteomes" id="UP001300096">
    <property type="component" value="Unassembled WGS sequence"/>
</dbReference>
<evidence type="ECO:0000256" key="2">
    <source>
        <dbReference type="ARBA" id="ARBA00022448"/>
    </source>
</evidence>
<feature type="transmembrane region" description="Helical" evidence="7">
    <location>
        <begin position="116"/>
        <end position="138"/>
    </location>
</feature>
<name>A0ABT0FA50_9MICO</name>
<evidence type="ECO:0000256" key="3">
    <source>
        <dbReference type="ARBA" id="ARBA00022475"/>
    </source>
</evidence>
<reference evidence="9 10" key="1">
    <citation type="submission" date="2021-06" db="EMBL/GenBank/DDBJ databases">
        <title>Genome-based taxonomic framework of Microbacterium strains isolated from marine environment, the description of four new species and reclassification of four preexisting species.</title>
        <authorList>
            <person name="Lee S.D."/>
            <person name="Kim S.-M."/>
            <person name="Byeon Y.-S."/>
            <person name="Yang H.L."/>
            <person name="Kim I.S."/>
        </authorList>
    </citation>
    <scope>NUCLEOTIDE SEQUENCE [LARGE SCALE GENOMIC DNA]</scope>
    <source>
        <strain evidence="9 10">SSW1-49</strain>
    </source>
</reference>
<protein>
    <submittedName>
        <fullName evidence="9">Carbohydrate ABC transporter permease</fullName>
    </submittedName>
</protein>
<evidence type="ECO:0000256" key="7">
    <source>
        <dbReference type="RuleBase" id="RU363032"/>
    </source>
</evidence>
<dbReference type="PANTHER" id="PTHR43744:SF12">
    <property type="entry name" value="ABC TRANSPORTER PERMEASE PROTEIN MG189-RELATED"/>
    <property type="match status" value="1"/>
</dbReference>
<evidence type="ECO:0000313" key="10">
    <source>
        <dbReference type="Proteomes" id="UP001300096"/>
    </source>
</evidence>
<evidence type="ECO:0000256" key="4">
    <source>
        <dbReference type="ARBA" id="ARBA00022692"/>
    </source>
</evidence>
<keyword evidence="3" id="KW-1003">Cell membrane</keyword>
<dbReference type="SUPFAM" id="SSF161098">
    <property type="entry name" value="MetI-like"/>
    <property type="match status" value="1"/>
</dbReference>
<dbReference type="InterPro" id="IPR000515">
    <property type="entry name" value="MetI-like"/>
</dbReference>
<feature type="transmembrane region" description="Helical" evidence="7">
    <location>
        <begin position="205"/>
        <end position="226"/>
    </location>
</feature>
<evidence type="ECO:0000313" key="9">
    <source>
        <dbReference type="EMBL" id="MCK2034935.1"/>
    </source>
</evidence>
<dbReference type="PANTHER" id="PTHR43744">
    <property type="entry name" value="ABC TRANSPORTER PERMEASE PROTEIN MG189-RELATED-RELATED"/>
    <property type="match status" value="1"/>
</dbReference>
<feature type="transmembrane region" description="Helical" evidence="7">
    <location>
        <begin position="21"/>
        <end position="46"/>
    </location>
</feature>
<dbReference type="PROSITE" id="PS50928">
    <property type="entry name" value="ABC_TM1"/>
    <property type="match status" value="1"/>
</dbReference>
<comment type="similarity">
    <text evidence="7">Belongs to the binding-protein-dependent transport system permease family.</text>
</comment>
<dbReference type="EMBL" id="JAHWXN010000001">
    <property type="protein sequence ID" value="MCK2034935.1"/>
    <property type="molecule type" value="Genomic_DNA"/>
</dbReference>
<dbReference type="RefSeq" id="WP_247628387.1">
    <property type="nucleotide sequence ID" value="NZ_JAHWXN010000001.1"/>
</dbReference>
<feature type="transmembrane region" description="Helical" evidence="7">
    <location>
        <begin position="150"/>
        <end position="168"/>
    </location>
</feature>
<evidence type="ECO:0000259" key="8">
    <source>
        <dbReference type="PROSITE" id="PS50928"/>
    </source>
</evidence>
<evidence type="ECO:0000256" key="6">
    <source>
        <dbReference type="ARBA" id="ARBA00023136"/>
    </source>
</evidence>
<dbReference type="Pfam" id="PF00528">
    <property type="entry name" value="BPD_transp_1"/>
    <property type="match status" value="1"/>
</dbReference>
<dbReference type="CDD" id="cd06261">
    <property type="entry name" value="TM_PBP2"/>
    <property type="match status" value="1"/>
</dbReference>
<proteinExistence type="inferred from homology"/>
<keyword evidence="2 7" id="KW-0813">Transport</keyword>